<dbReference type="GO" id="GO:0070179">
    <property type="term" value="P:D-serine biosynthetic process"/>
    <property type="evidence" value="ECO:0007669"/>
    <property type="project" value="TreeGrafter"/>
</dbReference>
<dbReference type="GO" id="GO:0003941">
    <property type="term" value="F:L-serine ammonia-lyase activity"/>
    <property type="evidence" value="ECO:0007669"/>
    <property type="project" value="TreeGrafter"/>
</dbReference>
<dbReference type="GO" id="GO:0018114">
    <property type="term" value="F:threonine racemase activity"/>
    <property type="evidence" value="ECO:0007669"/>
    <property type="project" value="TreeGrafter"/>
</dbReference>
<dbReference type="OrthoDB" id="4418812at2759"/>
<evidence type="ECO:0000256" key="8">
    <source>
        <dbReference type="ARBA" id="ARBA00023239"/>
    </source>
</evidence>
<name>A0A1S2YEU3_CICAR</name>
<dbReference type="AlphaFoldDB" id="A0A1S2YEU3"/>
<dbReference type="RefSeq" id="XP_004503769.1">
    <property type="nucleotide sequence ID" value="XM_004503712.3"/>
</dbReference>
<keyword evidence="6" id="KW-0460">Magnesium</keyword>
<evidence type="ECO:0000256" key="4">
    <source>
        <dbReference type="ARBA" id="ARBA00001946"/>
    </source>
</evidence>
<evidence type="ECO:0000256" key="5">
    <source>
        <dbReference type="ARBA" id="ARBA00010869"/>
    </source>
</evidence>
<evidence type="ECO:0000256" key="12">
    <source>
        <dbReference type="ARBA" id="ARBA00081761"/>
    </source>
</evidence>
<dbReference type="PANTHER" id="PTHR43050">
    <property type="entry name" value="SERINE / THREONINE RACEMASE FAMILY MEMBER"/>
    <property type="match status" value="1"/>
</dbReference>
<evidence type="ECO:0000256" key="11">
    <source>
        <dbReference type="ARBA" id="ARBA00070760"/>
    </source>
</evidence>
<dbReference type="GO" id="GO:0000287">
    <property type="term" value="F:magnesium ion binding"/>
    <property type="evidence" value="ECO:0007669"/>
    <property type="project" value="TreeGrafter"/>
</dbReference>
<dbReference type="GO" id="GO:0030170">
    <property type="term" value="F:pyridoxal phosphate binding"/>
    <property type="evidence" value="ECO:0007669"/>
    <property type="project" value="InterPro"/>
</dbReference>
<dbReference type="GO" id="GO:0006563">
    <property type="term" value="P:L-serine metabolic process"/>
    <property type="evidence" value="ECO:0007669"/>
    <property type="project" value="UniProtKB-ARBA"/>
</dbReference>
<evidence type="ECO:0000256" key="3">
    <source>
        <dbReference type="ARBA" id="ARBA00001936"/>
    </source>
</evidence>
<dbReference type="PROSITE" id="PS00165">
    <property type="entry name" value="DEHYDRATASE_SER_THR"/>
    <property type="match status" value="1"/>
</dbReference>
<evidence type="ECO:0000256" key="6">
    <source>
        <dbReference type="ARBA" id="ARBA00022842"/>
    </source>
</evidence>
<dbReference type="CDD" id="cd01562">
    <property type="entry name" value="Thr-dehyd"/>
    <property type="match status" value="1"/>
</dbReference>
<dbReference type="FunFam" id="3.40.50.1100:FF:000007">
    <property type="entry name" value="L-threonine dehydratase catabolic TdcB"/>
    <property type="match status" value="1"/>
</dbReference>
<dbReference type="InterPro" id="IPR036052">
    <property type="entry name" value="TrpB-like_PALP_sf"/>
</dbReference>
<dbReference type="RefSeq" id="XP_073226658.1">
    <property type="nucleotide sequence ID" value="XM_073370557.1"/>
</dbReference>
<dbReference type="GO" id="GO:0008721">
    <property type="term" value="F:D-serine ammonia-lyase activity"/>
    <property type="evidence" value="ECO:0007669"/>
    <property type="project" value="UniProtKB-EC"/>
</dbReference>
<keyword evidence="8" id="KW-0456">Lyase</keyword>
<dbReference type="InterPro" id="IPR000634">
    <property type="entry name" value="Ser/Thr_deHydtase_PyrdxlP-BS"/>
</dbReference>
<feature type="domain" description="Tryptophan synthase beta chain-like PALP" evidence="13">
    <location>
        <begin position="29"/>
        <end position="319"/>
    </location>
</feature>
<evidence type="ECO:0000313" key="14">
    <source>
        <dbReference type="Proteomes" id="UP000087171"/>
    </source>
</evidence>
<dbReference type="Pfam" id="PF00291">
    <property type="entry name" value="PALP"/>
    <property type="match status" value="1"/>
</dbReference>
<dbReference type="KEGG" id="cam:101488331"/>
<evidence type="ECO:0000256" key="9">
    <source>
        <dbReference type="ARBA" id="ARBA00066349"/>
    </source>
</evidence>
<dbReference type="SUPFAM" id="SSF53686">
    <property type="entry name" value="Tryptophan synthase beta subunit-like PLP-dependent enzymes"/>
    <property type="match status" value="1"/>
</dbReference>
<dbReference type="GO" id="GO:0005524">
    <property type="term" value="F:ATP binding"/>
    <property type="evidence" value="ECO:0007669"/>
    <property type="project" value="TreeGrafter"/>
</dbReference>
<keyword evidence="7" id="KW-0663">Pyridoxal phosphate</keyword>
<dbReference type="PANTHER" id="PTHR43050:SF1">
    <property type="entry name" value="SERINE RACEMASE"/>
    <property type="match status" value="1"/>
</dbReference>
<proteinExistence type="inferred from homology"/>
<dbReference type="EC" id="4.3.1.18" evidence="9"/>
<keyword evidence="14" id="KW-1185">Reference proteome</keyword>
<accession>A0A1S2YEU3</accession>
<comment type="cofactor">
    <cofactor evidence="3">
        <name>Mn(2+)</name>
        <dbReference type="ChEBI" id="CHEBI:29035"/>
    </cofactor>
</comment>
<dbReference type="Gene3D" id="3.40.50.1100">
    <property type="match status" value="2"/>
</dbReference>
<evidence type="ECO:0000256" key="7">
    <source>
        <dbReference type="ARBA" id="ARBA00022898"/>
    </source>
</evidence>
<comment type="cofactor">
    <cofactor evidence="1">
        <name>Ca(2+)</name>
        <dbReference type="ChEBI" id="CHEBI:29108"/>
    </cofactor>
</comment>
<reference evidence="14" key="1">
    <citation type="journal article" date="2013" name="Nat. Biotechnol.">
        <title>Draft genome sequence of chickpea (Cicer arietinum) provides a resource for trait improvement.</title>
        <authorList>
            <person name="Varshney R.K."/>
            <person name="Song C."/>
            <person name="Saxena R.K."/>
            <person name="Azam S."/>
            <person name="Yu S."/>
            <person name="Sharpe A.G."/>
            <person name="Cannon S."/>
            <person name="Baek J."/>
            <person name="Rosen B.D."/>
            <person name="Tar'an B."/>
            <person name="Millan T."/>
            <person name="Zhang X."/>
            <person name="Ramsay L.D."/>
            <person name="Iwata A."/>
            <person name="Wang Y."/>
            <person name="Nelson W."/>
            <person name="Farmer A.D."/>
            <person name="Gaur P.M."/>
            <person name="Soderlund C."/>
            <person name="Penmetsa R.V."/>
            <person name="Xu C."/>
            <person name="Bharti A.K."/>
            <person name="He W."/>
            <person name="Winter P."/>
            <person name="Zhao S."/>
            <person name="Hane J.K."/>
            <person name="Carrasquilla-Garcia N."/>
            <person name="Condie J.A."/>
            <person name="Upadhyaya H.D."/>
            <person name="Luo M.C."/>
            <person name="Thudi M."/>
            <person name="Gowda C.L."/>
            <person name="Singh N.P."/>
            <person name="Lichtenzveig J."/>
            <person name="Gali K.K."/>
            <person name="Rubio J."/>
            <person name="Nadarajan N."/>
            <person name="Dolezel J."/>
            <person name="Bansal K.C."/>
            <person name="Xu X."/>
            <person name="Edwards D."/>
            <person name="Zhang G."/>
            <person name="Kahl G."/>
            <person name="Gil J."/>
            <person name="Singh K.B."/>
            <person name="Datta S.K."/>
            <person name="Jackson S.A."/>
            <person name="Wang J."/>
            <person name="Cook D.R."/>
        </authorList>
    </citation>
    <scope>NUCLEOTIDE SEQUENCE [LARGE SCALE GENOMIC DNA]</scope>
    <source>
        <strain evidence="14">cv. CDC Frontier</strain>
    </source>
</reference>
<dbReference type="STRING" id="3827.A0A1S2YEU3"/>
<evidence type="ECO:0000313" key="15">
    <source>
        <dbReference type="RefSeq" id="XP_004503769.1"/>
    </source>
</evidence>
<dbReference type="Proteomes" id="UP000087171">
    <property type="component" value="Chromosome Ca6"/>
</dbReference>
<evidence type="ECO:0000259" key="13">
    <source>
        <dbReference type="Pfam" id="PF00291"/>
    </source>
</evidence>
<sequence length="333" mass="35695">MEEERQITKEKYAADISSIKESHARIKSLVLKTPLLSSSSLNAISGRQLYFKCENFQKGGAFKFRGACNAVFSLNDEDASKGVITHSSGNHAAALALAAKLRGIPAYIVIPKNAPTCKVENVKRYGGQVIWSEANMQSREEVANKVWQETGANFIHPYNDGRILSGQGTISLELLEQAPQIDTLVVPISGGGLISGVALAAKSINPAIRILAAEPKGADDAAQSKAAGRIITLPETNTIADGLRAFLGDFTWPVVRDLVDDIITVEDSEIIQAMKLCFEILKIVVEPSGAIGLAAVLSETFQKNPALKDCKHIGIVVSGGNVDMALLWDSLNK</sequence>
<gene>
    <name evidence="15" type="primary">LOC101488331</name>
</gene>
<dbReference type="PaxDb" id="3827-XP_004503769.1"/>
<comment type="cofactor">
    <cofactor evidence="4">
        <name>Mg(2+)</name>
        <dbReference type="ChEBI" id="CHEBI:18420"/>
    </cofactor>
</comment>
<protein>
    <recommendedName>
        <fullName evidence="11">Serine racemase</fullName>
        <ecNumber evidence="9">4.3.1.18</ecNumber>
        <ecNumber evidence="10">5.1.1.18</ecNumber>
    </recommendedName>
    <alternativeName>
        <fullName evidence="12">D-serine dehydratase</fullName>
    </alternativeName>
</protein>
<organism evidence="14 15">
    <name type="scientific">Cicer arietinum</name>
    <name type="common">Chickpea</name>
    <name type="synonym">Garbanzo</name>
    <dbReference type="NCBI Taxonomy" id="3827"/>
    <lineage>
        <taxon>Eukaryota</taxon>
        <taxon>Viridiplantae</taxon>
        <taxon>Streptophyta</taxon>
        <taxon>Embryophyta</taxon>
        <taxon>Tracheophyta</taxon>
        <taxon>Spermatophyta</taxon>
        <taxon>Magnoliopsida</taxon>
        <taxon>eudicotyledons</taxon>
        <taxon>Gunneridae</taxon>
        <taxon>Pentapetalae</taxon>
        <taxon>rosids</taxon>
        <taxon>fabids</taxon>
        <taxon>Fabales</taxon>
        <taxon>Fabaceae</taxon>
        <taxon>Papilionoideae</taxon>
        <taxon>50 kb inversion clade</taxon>
        <taxon>NPAAA clade</taxon>
        <taxon>Hologalegina</taxon>
        <taxon>IRL clade</taxon>
        <taxon>Cicereae</taxon>
        <taxon>Cicer</taxon>
    </lineage>
</organism>
<evidence type="ECO:0000256" key="10">
    <source>
        <dbReference type="ARBA" id="ARBA00066592"/>
    </source>
</evidence>
<dbReference type="InterPro" id="IPR001926">
    <property type="entry name" value="TrpB-like_PALP"/>
</dbReference>
<evidence type="ECO:0000256" key="1">
    <source>
        <dbReference type="ARBA" id="ARBA00001913"/>
    </source>
</evidence>
<dbReference type="GeneID" id="101488331"/>
<comment type="similarity">
    <text evidence="5">Belongs to the serine/threonine dehydratase family.</text>
</comment>
<dbReference type="EC" id="5.1.1.18" evidence="10"/>
<dbReference type="GO" id="GO:0030378">
    <property type="term" value="F:serine racemase activity"/>
    <property type="evidence" value="ECO:0007669"/>
    <property type="project" value="UniProtKB-EC"/>
</dbReference>
<dbReference type="eggNOG" id="KOG1251">
    <property type="taxonomic scope" value="Eukaryota"/>
</dbReference>
<comment type="cofactor">
    <cofactor evidence="2">
        <name>pyridoxal 5'-phosphate</name>
        <dbReference type="ChEBI" id="CHEBI:597326"/>
    </cofactor>
</comment>
<evidence type="ECO:0000256" key="2">
    <source>
        <dbReference type="ARBA" id="ARBA00001933"/>
    </source>
</evidence>
<reference evidence="15" key="2">
    <citation type="submission" date="2025-08" db="UniProtKB">
        <authorList>
            <consortium name="RefSeq"/>
        </authorList>
    </citation>
    <scope>IDENTIFICATION</scope>
    <source>
        <tissue evidence="15">Etiolated seedlings</tissue>
    </source>
</reference>